<comment type="similarity">
    <text evidence="2">Belongs to the LpxB family.</text>
</comment>
<evidence type="ECO:0000256" key="7">
    <source>
        <dbReference type="ARBA" id="ARBA00022676"/>
    </source>
</evidence>
<comment type="function">
    <text evidence="1">Condensation of UDP-2,3-diacylglucosamine and 2,3-diacylglucosamine-1-phosphate to form lipid A disaccharide, a precursor of lipid A, a phosphorylated glycolipid that anchors the lipopolysaccharide to the outer membrane of the cell.</text>
</comment>
<evidence type="ECO:0000256" key="2">
    <source>
        <dbReference type="ARBA" id="ARBA00007868"/>
    </source>
</evidence>
<name>D5BR34_PUNMI</name>
<dbReference type="RefSeq" id="WP_013045377.1">
    <property type="nucleotide sequence ID" value="NC_014010.1"/>
</dbReference>
<dbReference type="GO" id="GO:0005543">
    <property type="term" value="F:phospholipid binding"/>
    <property type="evidence" value="ECO:0007669"/>
    <property type="project" value="TreeGrafter"/>
</dbReference>
<organism evidence="12 13">
    <name type="scientific">Puniceispirillum marinum (strain IMCC1322)</name>
    <dbReference type="NCBI Taxonomy" id="488538"/>
    <lineage>
        <taxon>Bacteria</taxon>
        <taxon>Pseudomonadati</taxon>
        <taxon>Pseudomonadota</taxon>
        <taxon>Alphaproteobacteria</taxon>
        <taxon>Candidatus Puniceispirillales</taxon>
        <taxon>Candidatus Puniceispirillaceae</taxon>
        <taxon>Candidatus Puniceispirillum</taxon>
    </lineage>
</organism>
<evidence type="ECO:0000256" key="1">
    <source>
        <dbReference type="ARBA" id="ARBA00002056"/>
    </source>
</evidence>
<evidence type="ECO:0000256" key="9">
    <source>
        <dbReference type="ARBA" id="ARBA00023098"/>
    </source>
</evidence>
<dbReference type="GO" id="GO:0016020">
    <property type="term" value="C:membrane"/>
    <property type="evidence" value="ECO:0007669"/>
    <property type="project" value="GOC"/>
</dbReference>
<protein>
    <recommendedName>
        <fullName evidence="4 11">Lipid-A-disaccharide synthase</fullName>
        <ecNumber evidence="3 11">2.4.1.182</ecNumber>
    </recommendedName>
</protein>
<dbReference type="Proteomes" id="UP000007460">
    <property type="component" value="Chromosome"/>
</dbReference>
<dbReference type="SUPFAM" id="SSF53756">
    <property type="entry name" value="UDP-Glycosyltransferase/glycogen phosphorylase"/>
    <property type="match status" value="1"/>
</dbReference>
<reference evidence="12 13" key="1">
    <citation type="journal article" date="2010" name="J. Bacteriol.">
        <title>Complete genome sequence of "Candidatus Puniceispirillum marinum" IMCC1322, a representative of the SAR116 clade in the Alphaproteobacteria.</title>
        <authorList>
            <person name="Oh H.M."/>
            <person name="Kwon K.K."/>
            <person name="Kang I."/>
            <person name="Kang S.G."/>
            <person name="Lee J.H."/>
            <person name="Kim S.J."/>
            <person name="Cho J.C."/>
        </authorList>
    </citation>
    <scope>NUCLEOTIDE SEQUENCE [LARGE SCALE GENOMIC DNA]</scope>
    <source>
        <strain evidence="12 13">IMCC1322</strain>
    </source>
</reference>
<dbReference type="EC" id="2.4.1.182" evidence="3 11"/>
<dbReference type="OrthoDB" id="9801642at2"/>
<dbReference type="GO" id="GO:0008915">
    <property type="term" value="F:lipid-A-disaccharide synthase activity"/>
    <property type="evidence" value="ECO:0007669"/>
    <property type="project" value="UniProtKB-UniRule"/>
</dbReference>
<evidence type="ECO:0000256" key="6">
    <source>
        <dbReference type="ARBA" id="ARBA00022556"/>
    </source>
</evidence>
<comment type="catalytic activity">
    <reaction evidence="10">
        <text>a lipid X + a UDP-2-N,3-O-bis[(3R)-3-hydroxyacyl]-alpha-D-glucosamine = a lipid A disaccharide + UDP + H(+)</text>
        <dbReference type="Rhea" id="RHEA:67828"/>
        <dbReference type="ChEBI" id="CHEBI:15378"/>
        <dbReference type="ChEBI" id="CHEBI:58223"/>
        <dbReference type="ChEBI" id="CHEBI:137748"/>
        <dbReference type="ChEBI" id="CHEBI:176338"/>
        <dbReference type="ChEBI" id="CHEBI:176343"/>
        <dbReference type="EC" id="2.4.1.182"/>
    </reaction>
</comment>
<keyword evidence="6" id="KW-0441">Lipid A biosynthesis</keyword>
<evidence type="ECO:0000313" key="13">
    <source>
        <dbReference type="Proteomes" id="UP000007460"/>
    </source>
</evidence>
<dbReference type="PANTHER" id="PTHR30372:SF4">
    <property type="entry name" value="LIPID-A-DISACCHARIDE SYNTHASE, MITOCHONDRIAL-RELATED"/>
    <property type="match status" value="1"/>
</dbReference>
<accession>D5BR34</accession>
<dbReference type="InterPro" id="IPR003835">
    <property type="entry name" value="Glyco_trans_19"/>
</dbReference>
<dbReference type="HOGENOM" id="CLU_036577_2_0_5"/>
<dbReference type="Pfam" id="PF02684">
    <property type="entry name" value="LpxB"/>
    <property type="match status" value="1"/>
</dbReference>
<evidence type="ECO:0000313" key="12">
    <source>
        <dbReference type="EMBL" id="ADE38748.1"/>
    </source>
</evidence>
<evidence type="ECO:0000256" key="11">
    <source>
        <dbReference type="NCBIfam" id="TIGR00215"/>
    </source>
</evidence>
<keyword evidence="13" id="KW-1185">Reference proteome</keyword>
<dbReference type="GO" id="GO:0009245">
    <property type="term" value="P:lipid A biosynthetic process"/>
    <property type="evidence" value="ECO:0007669"/>
    <property type="project" value="UniProtKB-UniRule"/>
</dbReference>
<keyword evidence="7 12" id="KW-0328">Glycosyltransferase</keyword>
<gene>
    <name evidence="12" type="ordered locus">SAR116_0505</name>
</gene>
<dbReference type="STRING" id="488538.SAR116_0505"/>
<keyword evidence="9" id="KW-0443">Lipid metabolism</keyword>
<dbReference type="PANTHER" id="PTHR30372">
    <property type="entry name" value="LIPID-A-DISACCHARIDE SYNTHASE"/>
    <property type="match status" value="1"/>
</dbReference>
<evidence type="ECO:0000256" key="4">
    <source>
        <dbReference type="ARBA" id="ARBA00020902"/>
    </source>
</evidence>
<evidence type="ECO:0000256" key="5">
    <source>
        <dbReference type="ARBA" id="ARBA00022516"/>
    </source>
</evidence>
<evidence type="ECO:0000256" key="10">
    <source>
        <dbReference type="ARBA" id="ARBA00048975"/>
    </source>
</evidence>
<dbReference type="AlphaFoldDB" id="D5BR34"/>
<keyword evidence="8 12" id="KW-0808">Transferase</keyword>
<dbReference type="EMBL" id="CP001751">
    <property type="protein sequence ID" value="ADE38748.1"/>
    <property type="molecule type" value="Genomic_DNA"/>
</dbReference>
<dbReference type="CAZy" id="GT19">
    <property type="family name" value="Glycosyltransferase Family 19"/>
</dbReference>
<dbReference type="eggNOG" id="COG0763">
    <property type="taxonomic scope" value="Bacteria"/>
</dbReference>
<sequence>MSAPIFILAGEPSGDALAARMMMAIETKYGKQNWIGVGGDKMLAQGLKPLADMDQLSIVGFSAVLTAYSKLSALANDLVAQIVAHNPKLVMTVDAKGFSIRLAARLKRRLTRSNMHIPIVHAVAPTIWAWGAWRRHKFARHLDGLLCLFPHEPAFFDGLDVKASFIGHPEAWASEPASQIPATAAQQSDMGTKKLCLLPGSRRSEVGLLLPRMLAALDILREQGVALDVTLPTVSNVQEQVEHICAGHGIAQDITINTGREAFLTAMNTADVMMAASGTVTLQTALHAVPGVVCYATSPLSAFIGRRLVNMDNVVLPNALLGRPVYPFLFQEQATPQALAVTVQTILADAQALSKATGNARALTDMLRGGGNSFDDMVAQAMTPWLETSPKDNLSEKA</sequence>
<proteinExistence type="inferred from homology"/>
<dbReference type="NCBIfam" id="TIGR00215">
    <property type="entry name" value="lpxB"/>
    <property type="match status" value="1"/>
</dbReference>
<keyword evidence="5" id="KW-0444">Lipid biosynthesis</keyword>
<evidence type="ECO:0000256" key="8">
    <source>
        <dbReference type="ARBA" id="ARBA00022679"/>
    </source>
</evidence>
<dbReference type="KEGG" id="apb:SAR116_0505"/>
<evidence type="ECO:0000256" key="3">
    <source>
        <dbReference type="ARBA" id="ARBA00012687"/>
    </source>
</evidence>